<dbReference type="InterPro" id="IPR022536">
    <property type="entry name" value="EspC"/>
</dbReference>
<protein>
    <submittedName>
        <fullName evidence="1">ESX-1 secretion-associated protein</fullName>
    </submittedName>
</protein>
<proteinExistence type="predicted"/>
<accession>A0ABS6KFC8</accession>
<dbReference type="Pfam" id="PF10824">
    <property type="entry name" value="T7SS_ESX_EspC"/>
    <property type="match status" value="1"/>
</dbReference>
<sequence length="103" mass="10170">MAGQLRVATAHLHELSTKQGHAATSLTVATEAGGGMPAAVRRTHGSISASTAAALAAALHARRGAGAAVAGVSRDLGEKLTRAASGYDRTDGVLGDALNGTVR</sequence>
<dbReference type="Proteomes" id="UP000812982">
    <property type="component" value="Unassembled WGS sequence"/>
</dbReference>
<name>A0ABS6KFC8_9MYCO</name>
<comment type="caution">
    <text evidence="1">The sequence shown here is derived from an EMBL/GenBank/DDBJ whole genome shotgun (WGS) entry which is preliminary data.</text>
</comment>
<keyword evidence="2" id="KW-1185">Reference proteome</keyword>
<dbReference type="EMBL" id="VOMB01000001">
    <property type="protein sequence ID" value="MBU9762268.1"/>
    <property type="molecule type" value="Genomic_DNA"/>
</dbReference>
<organism evidence="1 2">
    <name type="scientific">[Mycobacterium] fortunisiensis</name>
    <dbReference type="NCBI Taxonomy" id="2600579"/>
    <lineage>
        <taxon>Bacteria</taxon>
        <taxon>Bacillati</taxon>
        <taxon>Actinomycetota</taxon>
        <taxon>Actinomycetes</taxon>
        <taxon>Mycobacteriales</taxon>
        <taxon>Mycobacteriaceae</taxon>
        <taxon>Mycolicibacterium</taxon>
    </lineage>
</organism>
<gene>
    <name evidence="1" type="ORF">FR943_00145</name>
</gene>
<reference evidence="1 2" key="1">
    <citation type="journal article" date="2021" name="Sci. Rep.">
        <title>Phenotypic and genomic hallmarks of a novel, potentially pathogenic rapidly growing Mycobacterium species related to the Mycobacterium fortuitum complex.</title>
        <authorList>
            <person name="Gharbi R."/>
            <person name="Khanna V."/>
            <person name="Frigui W."/>
            <person name="Mhenni B."/>
            <person name="Brosch R."/>
            <person name="Mardassi H."/>
        </authorList>
    </citation>
    <scope>NUCLEOTIDE SEQUENCE [LARGE SCALE GENOMIC DNA]</scope>
    <source>
        <strain evidence="1 2">TNTM28</strain>
    </source>
</reference>
<evidence type="ECO:0000313" key="2">
    <source>
        <dbReference type="Proteomes" id="UP000812982"/>
    </source>
</evidence>
<dbReference type="RefSeq" id="WP_217154305.1">
    <property type="nucleotide sequence ID" value="NZ_VOMB01000001.1"/>
</dbReference>
<evidence type="ECO:0000313" key="1">
    <source>
        <dbReference type="EMBL" id="MBU9762268.1"/>
    </source>
</evidence>